<dbReference type="InterPro" id="IPR036779">
    <property type="entry name" value="LysM_dom_sf"/>
</dbReference>
<accession>A0AAN7TTC0</accession>
<dbReference type="Proteomes" id="UP001344447">
    <property type="component" value="Unassembled WGS sequence"/>
</dbReference>
<feature type="domain" description="LysM" evidence="2">
    <location>
        <begin position="30"/>
        <end position="76"/>
    </location>
</feature>
<reference evidence="3 4" key="1">
    <citation type="submission" date="2023-11" db="EMBL/GenBank/DDBJ databases">
        <title>Dfirmibasis_genome.</title>
        <authorList>
            <person name="Edelbroek B."/>
            <person name="Kjellin J."/>
            <person name="Jerlstrom-Hultqvist J."/>
            <person name="Soderbom F."/>
        </authorList>
    </citation>
    <scope>NUCLEOTIDE SEQUENCE [LARGE SCALE GENOMIC DNA]</scope>
    <source>
        <strain evidence="3 4">TNS-C-14</strain>
    </source>
</reference>
<dbReference type="InterPro" id="IPR018392">
    <property type="entry name" value="LysM"/>
</dbReference>
<organism evidence="3 4">
    <name type="scientific">Dictyostelium firmibasis</name>
    <dbReference type="NCBI Taxonomy" id="79012"/>
    <lineage>
        <taxon>Eukaryota</taxon>
        <taxon>Amoebozoa</taxon>
        <taxon>Evosea</taxon>
        <taxon>Eumycetozoa</taxon>
        <taxon>Dictyostelia</taxon>
        <taxon>Dictyosteliales</taxon>
        <taxon>Dictyosteliaceae</taxon>
        <taxon>Dictyostelium</taxon>
    </lineage>
</organism>
<dbReference type="EMBL" id="JAVFKY010000003">
    <property type="protein sequence ID" value="KAK5579264.1"/>
    <property type="molecule type" value="Genomic_DNA"/>
</dbReference>
<comment type="caution">
    <text evidence="3">The sequence shown here is derived from an EMBL/GenBank/DDBJ whole genome shotgun (WGS) entry which is preliminary data.</text>
</comment>
<feature type="chain" id="PRO_5043003868" description="LysM domain-containing protein" evidence="1">
    <location>
        <begin position="24"/>
        <end position="77"/>
    </location>
</feature>
<keyword evidence="1" id="KW-0732">Signal</keyword>
<evidence type="ECO:0000313" key="3">
    <source>
        <dbReference type="EMBL" id="KAK5579264.1"/>
    </source>
</evidence>
<evidence type="ECO:0000313" key="4">
    <source>
        <dbReference type="Proteomes" id="UP001344447"/>
    </source>
</evidence>
<gene>
    <name evidence="3" type="ORF">RB653_008945</name>
</gene>
<evidence type="ECO:0000259" key="2">
    <source>
        <dbReference type="PROSITE" id="PS51782"/>
    </source>
</evidence>
<protein>
    <recommendedName>
        <fullName evidence="2">LysM domain-containing protein</fullName>
    </recommendedName>
</protein>
<dbReference type="AlphaFoldDB" id="A0AAN7TTC0"/>
<feature type="signal peptide" evidence="1">
    <location>
        <begin position="1"/>
        <end position="23"/>
    </location>
</feature>
<name>A0AAN7TTC0_9MYCE</name>
<sequence>MNKFLSLLVVILVLCFSSSVSYANENGCSSWVQAREGYTCWAMSRACGVSLQSFMDTNGMDLNSCNYVQIGHDYCCN</sequence>
<dbReference type="PROSITE" id="PS51782">
    <property type="entry name" value="LYSM"/>
    <property type="match status" value="1"/>
</dbReference>
<dbReference type="Gene3D" id="3.10.350.10">
    <property type="entry name" value="LysM domain"/>
    <property type="match status" value="1"/>
</dbReference>
<keyword evidence="4" id="KW-1185">Reference proteome</keyword>
<proteinExistence type="predicted"/>
<evidence type="ECO:0000256" key="1">
    <source>
        <dbReference type="SAM" id="SignalP"/>
    </source>
</evidence>